<keyword evidence="1" id="KW-0732">Signal</keyword>
<dbReference type="InterPro" id="IPR036943">
    <property type="entry name" value="FN_type2_sf"/>
</dbReference>
<dbReference type="InterPro" id="IPR000562">
    <property type="entry name" value="FN_type2_dom"/>
</dbReference>
<dbReference type="Proteomes" id="UP000663872">
    <property type="component" value="Unassembled WGS sequence"/>
</dbReference>
<evidence type="ECO:0000313" key="9">
    <source>
        <dbReference type="Proteomes" id="UP000663872"/>
    </source>
</evidence>
<dbReference type="InterPro" id="IPR055401">
    <property type="entry name" value="CEMIP_beta-hel_dom"/>
</dbReference>
<evidence type="ECO:0000256" key="5">
    <source>
        <dbReference type="PROSITE-ProRule" id="PRU00479"/>
    </source>
</evidence>
<dbReference type="InterPro" id="IPR006626">
    <property type="entry name" value="PbH1"/>
</dbReference>
<dbReference type="SMART" id="SM00429">
    <property type="entry name" value="IPT"/>
    <property type="match status" value="7"/>
</dbReference>
<dbReference type="SUPFAM" id="SSF57440">
    <property type="entry name" value="Kringle-like"/>
    <property type="match status" value="2"/>
</dbReference>
<dbReference type="SMART" id="SM01225">
    <property type="entry name" value="G8"/>
    <property type="match status" value="1"/>
</dbReference>
<keyword evidence="4" id="KW-0325">Glycoprotein</keyword>
<dbReference type="EMBL" id="CAJNYT010002432">
    <property type="protein sequence ID" value="CAF3468148.1"/>
    <property type="molecule type" value="Genomic_DNA"/>
</dbReference>
<dbReference type="SUPFAM" id="SSF81296">
    <property type="entry name" value="E set domains"/>
    <property type="match status" value="13"/>
</dbReference>
<dbReference type="Pfam" id="PF24606">
    <property type="entry name" value="CEMIP_beta-hel"/>
    <property type="match status" value="1"/>
</dbReference>
<evidence type="ECO:0000256" key="4">
    <source>
        <dbReference type="ARBA" id="ARBA00023180"/>
    </source>
</evidence>
<dbReference type="Gene3D" id="2.10.10.10">
    <property type="entry name" value="Fibronectin, type II, collagen-binding"/>
    <property type="match status" value="2"/>
</dbReference>
<dbReference type="SMART" id="SM00710">
    <property type="entry name" value="PbH1"/>
    <property type="match status" value="5"/>
</dbReference>
<gene>
    <name evidence="8" type="ORF">GRG538_LOCUS15448</name>
</gene>
<dbReference type="SUPFAM" id="SSF49503">
    <property type="entry name" value="Cupredoxins"/>
    <property type="match status" value="1"/>
</dbReference>
<evidence type="ECO:0000256" key="1">
    <source>
        <dbReference type="ARBA" id="ARBA00022729"/>
    </source>
</evidence>
<sequence length="3091" mass="336043">MILSFKLEKSGENPILKVTLKPNSNRILNPKLLSRSTFALHDYHQSVEDVLLKSEAFFIRDEHLRCGHPFSIHSQSLLTATCNAILEVFIVSVAVDPIVFYSTTLKSQGLGQYTGSTQGGTLLWIFGTGFARNGFSVLPSIVTTNIVQLVNNYTVYDCVLQTEKCTDTQLACYTVAMPAGSYIVQIYVNGILIPASQYRNPSYTIFVSSVRNTPIIRGISPASGLPQRLVTVSGDFKSSCYSRDVNGCSRDSDTLIVRIYIGGQLCNLINSIDDNPYSRVNNTQLQCRFESNEVGIFNVTMIVNNQYGRSSTAVNLYQMSATGQLYNFRSHALISNVSPDSGSTQGGTILTISGQYFSNSSRYPVDVNVGGEPCTILSSNLTTIRCQISMEPMDNRTYYHGGRGLHIYNENRFIDLSTLGNATPPMPSVNATKTWTEEASIANQFSSTSTVWLIGLLRPPITATFTFRLQTYSNAILYLSADENLDNAIQIANSISSNLESVPQILYNNTNYFMLCISSTYRNYVQLSISASMLEVASTAGDTVSSSNTIQQIQIGNSTVSEHQQIVYTTNSINSGISEVQTIPVITQSFQIGFEGVYTAMIEGASYASTVEDALNDLPNIYPLAVSVQLVHITYEVTFPIEMGDVSLLTIISTAFNSPQNATETVQGLASNTKLAFRLDGATTKYFDFSNDVITNTMLTNAFDQLFTIRCPPSLNNRQAISSIVYVNEFETGTVYNDSNSITDMAFCGRNALTAGYLVIRNGQYADYMCFAYKVPPNSGGFSMIFYVQSDGDSSTNTYEYIRIQFIQDGYWHYTCINILDTFQQHSPTYLSVSMILIMSVYVDTSISPGRMFDTVTLRNSMPNGYEDETVANTTDQSSTNQCTFPFVYNNRAYTRCTIDESNMPICGLTSNTTSYCQNSSIGGVRRLYPKYQLIYNSLSVTHSSPSHTIDILFRYTACASPTLIEPLPSTIANVTSITNASKAIGGVYDIMFNQRIYKSIPAKITGADLTNLLQSLPGFGYVVVVAVGECAAYSYNIRWLVNAKQPPITIVNASEVTPVGTPLTVSTVQNGSSIFYKLPVDMLRTWHTIPQVEVVVGGYSSYCSKPNNDCPFQWSIQQTPIIYAVEQNETTIMIDGIEFGSTVESNLVSIGDSGSCNVTEVNETSIICTIINAPSGSQIVQVYVINKGFASTNETFTVVVPLTIISFHPVRGAAGGGYPLTIIGSGFSSTASVTIDGSPCKNSVIVNFSSITCIVPPITNVNNGQAVVTVIDGMYAANASAYFVYNIFMTPTILSISPAFVNMNGGLLNITGVGFGNSSVSVYVGSRIVSVLSSSSNQILVNLNSLSPGLYPVTVNTPTGFARPLVYIEYRFHVQNISPQVGSLYGGTDISVEGEGFDNSTVVRFRDQDNRILPCSIVSMQSTYINCQTTSLVSQVTITANGVDFVWSPSRQTVQQGTMVTWQWNSSTRPSRLTYKVLQVENVYSSQPVADGFDSGSATASGSFSYQFHTIGTYYYLSPDVDYRGGTSIRGIIDVVSYTNKLLTVEVMWKNFTAQICVFPFTFHSVSYNVCTSVNDTRPWCSPTSEYMGQRLYCTSASNTSCSSYILNTTSCGQSTADVRHPTSFIARLCTVESIVSLSPVEGAAGTFLTIKGLNFSGQMNEYDIQIGPSYHCPIINISSTTLLCQITVNSTLNAAINQSVRVARACQGYLGSNGLLQFNFKASISSISPSMGSIYGGTQVTINGDGFNPKYTRMFIANVDYTNMTTVSYSQIIFITPSQSTYQNYNLTVFVLVGINEATCLTPPCQYSWATSVTPYLNSVIPSVTQNLTTFTLSGGNFFGGTGTILGTRVNIDNIACNITAMTNESITCFRTDVEVGRHNFVVSIEGVGNTNTYTSVISQLYISSISPTTSGVYGGIILNIAGYGFSSDIERIQVTIGSNLCPVIQTANTEIQCIIPAQRTSTNPAGVYVVSNGISAAAPSLISYNDTTTPHVTSVDPTSGSTSQVLNITGENFINGQTTVRVGNSPCIISNLSVTLITCTRAVGTATGYYPVIVNVNTIGDSNADVLFFSEISITNATPTESSYGGGLLVTVFGDGFNDTNVNISICNQICTSLVILSNNELTCITPSITPVVTNTSCNLTVTIHNVSSSIPFVYSSDLTATLISVSPTRAGTGGGTILTINGNNFPNSTDALLVTIAGVICSVQTSNSTCITCQTGSYAQSSIIAPVMVFINDSGYGIGLVSFQYIDLWSSPWTWGGNDPPDTGSLASIDSGVTIYFDTITPTLKVLLIDNATLIFDDAQDVALNTEYIVIVNGGCLQIGTEQNPFEHQAVITMYGQLRSIELPIFGAKVLALRGGTVDMHGKTSVRTWTKLRATANNGSVTITLLEQVDWPIGSQIIIATTGDSFSQQESEVRQITNISYDGLTLTLNEPLAYTHLGISLDLNSTLLDIRGEVGLLSHNIIFQGSTSSTWTETISACPDGFNPDPFAVQTCYLGRYGEEIGSDQFGATIMASQDLSISNGSQLVILRLSNVEIFNVGQAFRLSRYPINFHINGNMSMSYIKSSSVYLSFNRAINIEASNYITIESNVLYNIMGEAMSLEDGVEIGNVFRNNLVVFVRSSSSLLNEEMTPAAFWLTNPNNTVEYNAVAGSTHYGYWYRLLNTADGASLTQYPSYEPYKQPFGHFYNNSVHSSGRFGVWIYPQYSPNNPAFFDGLISWKNNKGFEWVMSSRIQIRNALTFDNLDTGISCVTAINYQEISIPGYNNRISCGVDYDSSVTNSVIIGDSGISFNPIIPSTAGLVVMWDRGLHVNNVVFINFPSNQIPAIYGPTIIGQCTDRCGGWMTEFSNISFINVTLRGKFRWTYDGIYLDDDGSLGGQPNSIITAPDSIMNSSSSCTPVPNFENAIQCSSSMGSWLQFSLTTNPYSWQYSNNGPLIVSSVETNLSTTLPWLAQQLTHPKGYTMTLQSNQTYYISFSSLASWNSIIYWGTLYDVPPGDYIIIQHNVTGIPSAAVGQQSLAPLSGSNSSNGNWYYDSNNTMFFYILKNVGTTRCDLDIWFQLSICACPNCICQPVTTPPQPGNEPNTTQT</sequence>
<feature type="non-terminal residue" evidence="8">
    <location>
        <position position="1"/>
    </location>
</feature>
<organism evidence="8 9">
    <name type="scientific">Rotaria socialis</name>
    <dbReference type="NCBI Taxonomy" id="392032"/>
    <lineage>
        <taxon>Eukaryota</taxon>
        <taxon>Metazoa</taxon>
        <taxon>Spiralia</taxon>
        <taxon>Gnathifera</taxon>
        <taxon>Rotifera</taxon>
        <taxon>Eurotatoria</taxon>
        <taxon>Bdelloidea</taxon>
        <taxon>Philodinida</taxon>
        <taxon>Philodinidae</taxon>
        <taxon>Rotaria</taxon>
    </lineage>
</organism>
<dbReference type="PROSITE" id="PS51484">
    <property type="entry name" value="G8"/>
    <property type="match status" value="1"/>
</dbReference>
<feature type="domain" description="G8" evidence="7">
    <location>
        <begin position="2257"/>
        <end position="2378"/>
    </location>
</feature>
<dbReference type="Pfam" id="PF01833">
    <property type="entry name" value="TIG"/>
    <property type="match status" value="13"/>
</dbReference>
<dbReference type="InterPro" id="IPR019316">
    <property type="entry name" value="G8_domain"/>
</dbReference>
<evidence type="ECO:0000259" key="6">
    <source>
        <dbReference type="PROSITE" id="PS51092"/>
    </source>
</evidence>
<evidence type="ECO:0000256" key="3">
    <source>
        <dbReference type="ARBA" id="ARBA00023157"/>
    </source>
</evidence>
<comment type="caution">
    <text evidence="5">Lacks conserved residue(s) required for the propagation of feature annotation.</text>
</comment>
<dbReference type="InterPro" id="IPR013806">
    <property type="entry name" value="Kringle-like"/>
</dbReference>
<dbReference type="InterPro" id="IPR002909">
    <property type="entry name" value="IPT_dom"/>
</dbReference>
<dbReference type="CDD" id="cd00102">
    <property type="entry name" value="IPT"/>
    <property type="match status" value="3"/>
</dbReference>
<evidence type="ECO:0008006" key="10">
    <source>
        <dbReference type="Google" id="ProtNLM"/>
    </source>
</evidence>
<keyword evidence="3" id="KW-1015">Disulfide bond</keyword>
<dbReference type="InterPro" id="IPR008972">
    <property type="entry name" value="Cupredoxin"/>
</dbReference>
<dbReference type="InterPro" id="IPR013783">
    <property type="entry name" value="Ig-like_fold"/>
</dbReference>
<proteinExistence type="predicted"/>
<evidence type="ECO:0000313" key="8">
    <source>
        <dbReference type="EMBL" id="CAF3468148.1"/>
    </source>
</evidence>
<keyword evidence="2" id="KW-0677">Repeat</keyword>
<evidence type="ECO:0000256" key="2">
    <source>
        <dbReference type="ARBA" id="ARBA00022737"/>
    </source>
</evidence>
<dbReference type="CDD" id="cd00603">
    <property type="entry name" value="IPT_PCSR"/>
    <property type="match status" value="6"/>
</dbReference>
<dbReference type="Pfam" id="PF10162">
    <property type="entry name" value="G8"/>
    <property type="match status" value="1"/>
</dbReference>
<dbReference type="Gene3D" id="2.60.40.10">
    <property type="entry name" value="Immunoglobulins"/>
    <property type="match status" value="12"/>
</dbReference>
<dbReference type="InterPro" id="IPR052387">
    <property type="entry name" value="Fibrocystin"/>
</dbReference>
<comment type="caution">
    <text evidence="8">The sequence shown here is derived from an EMBL/GenBank/DDBJ whole genome shotgun (WGS) entry which is preliminary data.</text>
</comment>
<protein>
    <recommendedName>
        <fullName evidence="10">Fibrocystin-L</fullName>
    </recommendedName>
</protein>
<feature type="domain" description="Fibronectin type-II" evidence="6">
    <location>
        <begin position="1553"/>
        <end position="1597"/>
    </location>
</feature>
<reference evidence="8" key="1">
    <citation type="submission" date="2021-02" db="EMBL/GenBank/DDBJ databases">
        <authorList>
            <person name="Nowell W R."/>
        </authorList>
    </citation>
    <scope>NUCLEOTIDE SEQUENCE</scope>
</reference>
<accession>A0A818F4I3</accession>
<dbReference type="InterPro" id="IPR014756">
    <property type="entry name" value="Ig_E-set"/>
</dbReference>
<dbReference type="SMART" id="SM00059">
    <property type="entry name" value="FN2"/>
    <property type="match status" value="2"/>
</dbReference>
<dbReference type="PANTHER" id="PTHR46769:SF2">
    <property type="entry name" value="FIBROCYSTIN-L ISOFORM 2 PRECURSOR-RELATED"/>
    <property type="match status" value="1"/>
</dbReference>
<dbReference type="Pfam" id="PF00040">
    <property type="entry name" value="fn2"/>
    <property type="match status" value="2"/>
</dbReference>
<dbReference type="Gene3D" id="2.60.40.420">
    <property type="entry name" value="Cupredoxins - blue copper proteins"/>
    <property type="match status" value="1"/>
</dbReference>
<name>A0A818F4I3_9BILA</name>
<evidence type="ECO:0000259" key="7">
    <source>
        <dbReference type="PROSITE" id="PS51484"/>
    </source>
</evidence>
<dbReference type="PROSITE" id="PS51092">
    <property type="entry name" value="FN2_2"/>
    <property type="match status" value="1"/>
</dbReference>
<dbReference type="PANTHER" id="PTHR46769">
    <property type="entry name" value="POLYCYSTIC KIDNEY AND HEPATIC DISEASE 1 (AUTOSOMAL RECESSIVE)-LIKE 1"/>
    <property type="match status" value="1"/>
</dbReference>